<evidence type="ECO:0000313" key="2">
    <source>
        <dbReference type="Proteomes" id="UP000334923"/>
    </source>
</evidence>
<gene>
    <name evidence="1" type="ORF">MAMT_01636</name>
</gene>
<sequence>MSRGELGRSSGGDLRLRLVLTCAAAAAVHLLVLIYCDVTYVPPLLEPLPTSHVYLFSAADSNSAFARHIGLWIELADPSRLIRPRSTLLDAPRPVALQPLPAEREKMDQPVPGSHDPELFPVRPVDPRNALWLPLPPIPPPATAGLQAPVPPESVAEFDEALSRRLPTPWKPPMASVRLLSETGPTIVRLAVDARGVPCAVLLQESCGERRVDESALREIQRLRFSPDPGSLVTWGRVKVFWHFREQEAP</sequence>
<dbReference type="Proteomes" id="UP000334923">
    <property type="component" value="Unassembled WGS sequence"/>
</dbReference>
<name>A0A5E6MH99_9BACT</name>
<evidence type="ECO:0000313" key="1">
    <source>
        <dbReference type="EMBL" id="VVM07267.1"/>
    </source>
</evidence>
<dbReference type="SUPFAM" id="SSF74653">
    <property type="entry name" value="TolA/TonB C-terminal domain"/>
    <property type="match status" value="1"/>
</dbReference>
<organism evidence="1 2">
    <name type="scientific">Methylacidimicrobium tartarophylax</name>
    <dbReference type="NCBI Taxonomy" id="1041768"/>
    <lineage>
        <taxon>Bacteria</taxon>
        <taxon>Pseudomonadati</taxon>
        <taxon>Verrucomicrobiota</taxon>
        <taxon>Methylacidimicrobium</taxon>
    </lineage>
</organism>
<dbReference type="AlphaFoldDB" id="A0A5E6MH99"/>
<proteinExistence type="predicted"/>
<dbReference type="OrthoDB" id="188702at2"/>
<evidence type="ECO:0008006" key="3">
    <source>
        <dbReference type="Google" id="ProtNLM"/>
    </source>
</evidence>
<protein>
    <recommendedName>
        <fullName evidence="3">TonB C-terminal domain-containing protein</fullName>
    </recommendedName>
</protein>
<reference evidence="1 2" key="1">
    <citation type="submission" date="2019-09" db="EMBL/GenBank/DDBJ databases">
        <authorList>
            <person name="Cremers G."/>
        </authorList>
    </citation>
    <scope>NUCLEOTIDE SEQUENCE [LARGE SCALE GENOMIC DNA]</scope>
    <source>
        <strain evidence="1">4A</strain>
    </source>
</reference>
<dbReference type="EMBL" id="CABFVA020000086">
    <property type="protein sequence ID" value="VVM07267.1"/>
    <property type="molecule type" value="Genomic_DNA"/>
</dbReference>
<keyword evidence="2" id="KW-1185">Reference proteome</keyword>
<dbReference type="RefSeq" id="WP_142660455.1">
    <property type="nucleotide sequence ID" value="NZ_CABFVA020000086.1"/>
</dbReference>
<accession>A0A5E6MH99</accession>
<dbReference type="Gene3D" id="3.30.1150.10">
    <property type="match status" value="1"/>
</dbReference>